<dbReference type="VEuPathDB" id="FungiDB:PC110_g20594"/>
<dbReference type="CDD" id="cd04096">
    <property type="entry name" value="eEF2_snRNP_like_C"/>
    <property type="match status" value="1"/>
</dbReference>
<dbReference type="NCBIfam" id="TIGR00231">
    <property type="entry name" value="small_GTP"/>
    <property type="match status" value="1"/>
</dbReference>
<dbReference type="InterPro" id="IPR041095">
    <property type="entry name" value="EFG_II"/>
</dbReference>
<evidence type="ECO:0000256" key="1">
    <source>
        <dbReference type="ARBA" id="ARBA00017891"/>
    </source>
</evidence>
<dbReference type="CDD" id="cd01681">
    <property type="entry name" value="aeEF2_snRNP_like_IV"/>
    <property type="match status" value="1"/>
</dbReference>
<dbReference type="FunFam" id="3.30.70.870:FF:000002">
    <property type="entry name" value="Translation elongation factor 2"/>
    <property type="match status" value="1"/>
</dbReference>
<evidence type="ECO:0000256" key="7">
    <source>
        <dbReference type="SAM" id="Phobius"/>
    </source>
</evidence>
<name>A0A8T1TTZ1_9STRA</name>
<dbReference type="InterPro" id="IPR005225">
    <property type="entry name" value="Small_GTP-bd"/>
</dbReference>
<dbReference type="PANTHER" id="PTHR42908">
    <property type="entry name" value="TRANSLATION ELONGATION FACTOR-RELATED"/>
    <property type="match status" value="1"/>
</dbReference>
<evidence type="ECO:0000256" key="4">
    <source>
        <dbReference type="ARBA" id="ARBA00023134"/>
    </source>
</evidence>
<dbReference type="CDD" id="cd16268">
    <property type="entry name" value="EF2_II"/>
    <property type="match status" value="1"/>
</dbReference>
<dbReference type="InterPro" id="IPR056752">
    <property type="entry name" value="EFL1"/>
</dbReference>
<dbReference type="GO" id="GO:1990904">
    <property type="term" value="C:ribonucleoprotein complex"/>
    <property type="evidence" value="ECO:0007669"/>
    <property type="project" value="TreeGrafter"/>
</dbReference>
<feature type="region of interest" description="Disordered" evidence="6">
    <location>
        <begin position="665"/>
        <end position="693"/>
    </location>
</feature>
<dbReference type="Pfam" id="PF14492">
    <property type="entry name" value="EFG_III"/>
    <property type="match status" value="1"/>
</dbReference>
<protein>
    <recommendedName>
        <fullName evidence="1">Elongation factor 2</fullName>
    </recommendedName>
</protein>
<dbReference type="InterPro" id="IPR000640">
    <property type="entry name" value="EFG_V-like"/>
</dbReference>
<dbReference type="FunFam" id="3.30.70.240:FF:000039">
    <property type="entry name" value="Uncharacterized protein"/>
    <property type="match status" value="1"/>
</dbReference>
<reference evidence="9" key="1">
    <citation type="submission" date="2021-01" db="EMBL/GenBank/DDBJ databases">
        <title>Phytophthora aleatoria, a newly-described species from Pinus radiata is distinct from Phytophthora cactorum isolates based on comparative genomics.</title>
        <authorList>
            <person name="Mcdougal R."/>
            <person name="Panda P."/>
            <person name="Williams N."/>
            <person name="Studholme D.J."/>
        </authorList>
    </citation>
    <scope>NUCLEOTIDE SEQUENCE</scope>
    <source>
        <strain evidence="9">NZFS 3830</strain>
    </source>
</reference>
<keyword evidence="7" id="KW-0472">Membrane</keyword>
<dbReference type="OrthoDB" id="364892at2759"/>
<evidence type="ECO:0000256" key="2">
    <source>
        <dbReference type="ARBA" id="ARBA00022490"/>
    </source>
</evidence>
<proteinExistence type="predicted"/>
<dbReference type="Pfam" id="PF00009">
    <property type="entry name" value="GTP_EFTU"/>
    <property type="match status" value="1"/>
</dbReference>
<comment type="caution">
    <text evidence="9">The sequence shown here is derived from an EMBL/GenBank/DDBJ whole genome shotgun (WGS) entry which is preliminary data.</text>
</comment>
<dbReference type="Pfam" id="PF03764">
    <property type="entry name" value="EFG_IV"/>
    <property type="match status" value="1"/>
</dbReference>
<dbReference type="FunFam" id="2.40.30.10:FF:000082">
    <property type="entry name" value="Putative translation elongation factor 2"/>
    <property type="match status" value="1"/>
</dbReference>
<evidence type="ECO:0000313" key="9">
    <source>
        <dbReference type="EMBL" id="KAG6946176.1"/>
    </source>
</evidence>
<dbReference type="GO" id="GO:0043022">
    <property type="term" value="F:ribosome binding"/>
    <property type="evidence" value="ECO:0007669"/>
    <property type="project" value="TreeGrafter"/>
</dbReference>
<dbReference type="EMBL" id="JAENGZ010001802">
    <property type="protein sequence ID" value="KAG6946176.1"/>
    <property type="molecule type" value="Genomic_DNA"/>
</dbReference>
<feature type="compositionally biased region" description="Basic and acidic residues" evidence="6">
    <location>
        <begin position="667"/>
        <end position="679"/>
    </location>
</feature>
<gene>
    <name evidence="9" type="ORF">JG687_00016858</name>
</gene>
<organism evidence="9 10">
    <name type="scientific">Phytophthora cactorum</name>
    <dbReference type="NCBI Taxonomy" id="29920"/>
    <lineage>
        <taxon>Eukaryota</taxon>
        <taxon>Sar</taxon>
        <taxon>Stramenopiles</taxon>
        <taxon>Oomycota</taxon>
        <taxon>Peronosporomycetes</taxon>
        <taxon>Peronosporales</taxon>
        <taxon>Peronosporaceae</taxon>
        <taxon>Phytophthora</taxon>
    </lineage>
</organism>
<dbReference type="CDD" id="cd16261">
    <property type="entry name" value="EF2_snRNP_III"/>
    <property type="match status" value="1"/>
</dbReference>
<keyword evidence="4" id="KW-0342">GTP-binding</keyword>
<feature type="transmembrane region" description="Helical" evidence="7">
    <location>
        <begin position="1429"/>
        <end position="1446"/>
    </location>
</feature>
<keyword evidence="7" id="KW-1133">Transmembrane helix</keyword>
<feature type="transmembrane region" description="Helical" evidence="7">
    <location>
        <begin position="1531"/>
        <end position="1551"/>
    </location>
</feature>
<dbReference type="InterPro" id="IPR000795">
    <property type="entry name" value="T_Tr_GTP-bd_dom"/>
</dbReference>
<dbReference type="Pfam" id="PF00679">
    <property type="entry name" value="EFG_C"/>
    <property type="match status" value="1"/>
</dbReference>
<keyword evidence="3" id="KW-0547">Nucleotide-binding</keyword>
<dbReference type="PANTHER" id="PTHR42908:SF3">
    <property type="entry name" value="ELONGATION FACTOR-LIKE GTPASE 1"/>
    <property type="match status" value="1"/>
</dbReference>
<feature type="domain" description="Tr-type G" evidence="8">
    <location>
        <begin position="18"/>
        <end position="277"/>
    </location>
</feature>
<dbReference type="CDD" id="cd01885">
    <property type="entry name" value="EF2"/>
    <property type="match status" value="1"/>
</dbReference>
<feature type="transmembrane region" description="Helical" evidence="7">
    <location>
        <begin position="1621"/>
        <end position="1643"/>
    </location>
</feature>
<dbReference type="GO" id="GO:0005525">
    <property type="term" value="F:GTP binding"/>
    <property type="evidence" value="ECO:0007669"/>
    <property type="project" value="UniProtKB-KW"/>
</dbReference>
<keyword evidence="2" id="KW-0963">Cytoplasm</keyword>
<dbReference type="FunFam" id="3.40.50.300:FF:000746">
    <property type="entry name" value="Ribosome assembly protein 1"/>
    <property type="match status" value="1"/>
</dbReference>
<evidence type="ECO:0000313" key="10">
    <source>
        <dbReference type="Proteomes" id="UP000688947"/>
    </source>
</evidence>
<dbReference type="GO" id="GO:0005829">
    <property type="term" value="C:cytosol"/>
    <property type="evidence" value="ECO:0007669"/>
    <property type="project" value="TreeGrafter"/>
</dbReference>
<evidence type="ECO:0000256" key="3">
    <source>
        <dbReference type="ARBA" id="ARBA00022741"/>
    </source>
</evidence>
<evidence type="ECO:0000259" key="8">
    <source>
        <dbReference type="PROSITE" id="PS51722"/>
    </source>
</evidence>
<dbReference type="PROSITE" id="PS51722">
    <property type="entry name" value="G_TR_2"/>
    <property type="match status" value="1"/>
</dbReference>
<dbReference type="Pfam" id="PF25118">
    <property type="entry name" value="EFL1"/>
    <property type="match status" value="1"/>
</dbReference>
<keyword evidence="7" id="KW-0812">Transmembrane</keyword>
<sequence length="1666" mass="186376">MAARVTPELLGELQHAPERIRNICILAHVDHGKTTLSDSLVSANGIISERLAGKVRYLDNTEEEQVRGITMKSSAISLVYQPEPIANKEPEAPYLINLVDSPGHVDFSFDVSTAVRLCDGALVLIDAVEGVCAQTHAVIRQAWKEGIRPCLVINKMDRLIFELQFSPMEAYQRLNRILEQANAVLSSMIRMDVLEKYDQEASTGEEKNSEEVSVNNIEFPHDDEAISKETEQLENEMLFSPANGNVIFASATDGWAFSIGYFAVLYAKKLELPVRVMRQALWGEYYYNGKTKKIVSKPPTSNSQTMFCSFILDLVWATYTTIAKPVQSDADLDALRKLTRQLRIAKLVTDRELKQTDRKSATQAVMRKWLPLSTTVLKMVTRVLPSPVSAQVKRADKLCTISSEQLEKSPQHAQVFRSLQSCQTSEDAPLVIYICKVISVEANVLSDYHQSGLAATDEVYVGVGRVYSGVLREGQPVYVMDPKFQGVSVDVDAIDPNTVKHVARIDSDLVKPYMMMGRDMHKLDRVPAGNIVGIVGLQEHVLKTATLSSTLACPSLTKMPYQAKPIVRVAVEPEDPRNFGALEAGLQRLYRSDPTVEVHVQETGEHVIVALGELHLERCIKDLKDRFAKVAVQVSEPLVGFRESIVDGTISSFQENIVFKDLLNPDSTKDEASDKDKINPDTQDPKVALGTTPDGSLTLKLRALPLPLETAKLLEENAPLLKRIALSKKSNDETDTKEIDAEVEAAAEDVSAFKKKLEKALQTSENSFLKSLPLDQIWSCGPRRVGPNILINSIPGYHSTGCFFPSNSAAEVRDSEKAEQIRKLENSIVTGFQMASSAGPLCDEPVWGVAFIIEDVIFHEKKSEEEEEEASKYGPLSGQVISSMRTTCLMSFVKQPVRLVEAVYECTVQCQAEQLGKLYSVISKRRGDIYSEELSDGTALFTVKAHLPVVESFGFATDLLIQTSGAASNPQLIFSHWSIIDMDPFFQPQTEEEREDYGERVYEHNYVRRYIEAVRKRKGLSRDEKIVVHAEKQRTLDMSPVRVTPTRGESRALVALSKWASRHAEKHSLSWKKSITPAALIEKTHARQLAAREKVFERHLPFSWLRFFIGAVSLALVFSDVLRSGVGVSNLQEVYPSLQPDEVVSFDTSWNYSVFASTKDEASSGSTTARVWSYKYDSTSITWRAFASFLSAPDFPGCFFYTNQCPGQTFAGDVAFKMIDSLVNVISRINSDFGPRSGPVGLTLRSESEYIDRLHQFILPKWFININWRTNQALHFSPELLATTNARTICFPIMGKRIRTPRFCHELWTNFDRSCAPTDVQGRSAGLLYVHTMARLRDVQDRFPNATMDLTFLESQEDMQVCRGGLTSLGFKRSDVSAIVRARNCVGSGATRSCETIFVEDYRYETGLLISDVVQWYKVVAALRIIGQGYFLLRGIGLMLSCYFVHGVTKSQKKMSTWTRVRKARHLFMKVPTQCVVFGSPFPVSCYVLAHLLDAPFTYDVLESHFFSQGGVLDIRLESFISYAVVQMRNVWIYALLWHMVVTVTTSRWLARSYQSNSGIIGVPEFLLSAFSSITLIAQYRSTSFRSSKILRMTELPNNLSRAWVATKYQYSFAHRGSGSVLLGGVIIDLKFLVCFVFVIAGASNSSTLLSWGPVADGEYLRSLDE</sequence>
<evidence type="ECO:0000256" key="6">
    <source>
        <dbReference type="SAM" id="MobiDB-lite"/>
    </source>
</evidence>
<dbReference type="VEuPathDB" id="FungiDB:PC110_g20593"/>
<accession>A0A8T1TTZ1</accession>
<comment type="function">
    <text evidence="5">Catalyzes the GTP-dependent ribosomal translocation step during translation elongation. During this step, the ribosome changes from the pre-translocational (PRE) to the post-translocational (POST) state as the newly formed A-site-bound peptidyl-tRNA and P-site-bound deacylated tRNA move to the P and E sites, respectively. Catalyzes the coordinated movement of the two tRNA molecules, the mRNA and conformational changes in the ribosome.</text>
</comment>
<dbReference type="GO" id="GO:0042256">
    <property type="term" value="P:cytosolic ribosome assembly"/>
    <property type="evidence" value="ECO:0007669"/>
    <property type="project" value="TreeGrafter"/>
</dbReference>
<dbReference type="GO" id="GO:0003924">
    <property type="term" value="F:GTPase activity"/>
    <property type="evidence" value="ECO:0007669"/>
    <property type="project" value="InterPro"/>
</dbReference>
<dbReference type="SMART" id="SM00838">
    <property type="entry name" value="EFG_C"/>
    <property type="match status" value="1"/>
</dbReference>
<dbReference type="InterPro" id="IPR005517">
    <property type="entry name" value="Transl_elong_EFG/EF2_IV"/>
</dbReference>
<dbReference type="Proteomes" id="UP000688947">
    <property type="component" value="Unassembled WGS sequence"/>
</dbReference>
<evidence type="ECO:0000256" key="5">
    <source>
        <dbReference type="ARBA" id="ARBA00024731"/>
    </source>
</evidence>